<organism evidence="2 3">
    <name type="scientific">Haloferula rosea</name>
    <dbReference type="NCBI Taxonomy" id="490093"/>
    <lineage>
        <taxon>Bacteria</taxon>
        <taxon>Pseudomonadati</taxon>
        <taxon>Verrucomicrobiota</taxon>
        <taxon>Verrucomicrobiia</taxon>
        <taxon>Verrucomicrobiales</taxon>
        <taxon>Verrucomicrobiaceae</taxon>
        <taxon>Haloferula</taxon>
    </lineage>
</organism>
<reference evidence="2" key="1">
    <citation type="submission" date="2021-01" db="EMBL/GenBank/DDBJ databases">
        <title>Modified the classification status of verrucomicrobia.</title>
        <authorList>
            <person name="Feng X."/>
        </authorList>
    </citation>
    <scope>NUCLEOTIDE SEQUENCE</scope>
    <source>
        <strain evidence="2">KCTC 22201</strain>
    </source>
</reference>
<evidence type="ECO:0000256" key="1">
    <source>
        <dbReference type="SAM" id="SignalP"/>
    </source>
</evidence>
<keyword evidence="3" id="KW-1185">Reference proteome</keyword>
<sequence>MMISKTLGLGSFAALAISMGSLQAAESYVLKEPDPEVGLAVETLIVVKGGVTESSVGGATKTMRTDVVRRRAWQRTFHKDALGGKVSYRMVRDEVGSKLDGQENLRPGPLAGKVAIGRKNGAGNWAFMLETGTAVGDQVDELKKMEEIENRRWLPNRMVEIGETWEFVPQFIRGSLRKDIPDSVAVGLMELMSVEKKADGSREALIKVVVRAGGESVKGVGNVVGAEGALAGNLVVNLDKPGTMTLRLNGTVVTAAKVGSADSVAKLPVTMRFEAKPMP</sequence>
<dbReference type="AlphaFoldDB" id="A0A934R8X7"/>
<dbReference type="RefSeq" id="WP_234044440.1">
    <property type="nucleotide sequence ID" value="NZ_JAENII010000002.1"/>
</dbReference>
<dbReference type="EMBL" id="JAENII010000002">
    <property type="protein sequence ID" value="MBK1826133.1"/>
    <property type="molecule type" value="Genomic_DNA"/>
</dbReference>
<feature type="signal peptide" evidence="1">
    <location>
        <begin position="1"/>
        <end position="24"/>
    </location>
</feature>
<keyword evidence="1" id="KW-0732">Signal</keyword>
<evidence type="ECO:0000313" key="3">
    <source>
        <dbReference type="Proteomes" id="UP000658278"/>
    </source>
</evidence>
<proteinExistence type="predicted"/>
<dbReference type="Proteomes" id="UP000658278">
    <property type="component" value="Unassembled WGS sequence"/>
</dbReference>
<feature type="chain" id="PRO_5036744547" evidence="1">
    <location>
        <begin position="25"/>
        <end position="279"/>
    </location>
</feature>
<comment type="caution">
    <text evidence="2">The sequence shown here is derived from an EMBL/GenBank/DDBJ whole genome shotgun (WGS) entry which is preliminary data.</text>
</comment>
<gene>
    <name evidence="2" type="ORF">JIN81_03820</name>
</gene>
<accession>A0A934R8X7</accession>
<evidence type="ECO:0000313" key="2">
    <source>
        <dbReference type="EMBL" id="MBK1826133.1"/>
    </source>
</evidence>
<protein>
    <submittedName>
        <fullName evidence="2">Uncharacterized protein</fullName>
    </submittedName>
</protein>
<name>A0A934R8X7_9BACT</name>